<dbReference type="NCBIfam" id="TIGR03083">
    <property type="entry name" value="maleylpyruvate isomerase family mycothiol-dependent enzyme"/>
    <property type="match status" value="1"/>
</dbReference>
<evidence type="ECO:0000313" key="3">
    <source>
        <dbReference type="Proteomes" id="UP001549047"/>
    </source>
</evidence>
<dbReference type="InterPro" id="IPR024344">
    <property type="entry name" value="MDMPI_metal-binding"/>
</dbReference>
<evidence type="ECO:0000313" key="2">
    <source>
        <dbReference type="EMBL" id="MET3615567.1"/>
    </source>
</evidence>
<gene>
    <name evidence="2" type="ORF">ABID16_003914</name>
</gene>
<dbReference type="Proteomes" id="UP001549047">
    <property type="component" value="Unassembled WGS sequence"/>
</dbReference>
<keyword evidence="3" id="KW-1185">Reference proteome</keyword>
<dbReference type="SUPFAM" id="SSF109854">
    <property type="entry name" value="DinB/YfiT-like putative metalloenzymes"/>
    <property type="match status" value="1"/>
</dbReference>
<dbReference type="InterPro" id="IPR034660">
    <property type="entry name" value="DinB/YfiT-like"/>
</dbReference>
<feature type="domain" description="Mycothiol-dependent maleylpyruvate isomerase metal-binding" evidence="1">
    <location>
        <begin position="9"/>
        <end position="144"/>
    </location>
</feature>
<dbReference type="NCBIfam" id="TIGR03084">
    <property type="entry name" value="TIGR03084 family metal-binding protein"/>
    <property type="match status" value="1"/>
</dbReference>
<accession>A0ABV2J481</accession>
<sequence>MSLKEAADFRAESRTLAALLEGESEATFSKPTQFKGWTINDVLVHLHFWNKAVDLAATDEAAFKAMLEPLMAALSKGGLRVYENGTIPERGRALFTLWKDTAEDIATRFADIDPKQRIPWVGPSMSARSAITARQMETWAHGFEVFDLLGRVRPESDRIRNLVVLGVNTFGWSHQVNRLSVPETMPELQLMAPSGEVWTFGEASAGRISGPAVDFAAVVTQTRAVADTALVIEGDVARTWMDHAQCFAGPPEKPPVAGSRHRTAVN</sequence>
<comment type="caution">
    <text evidence="2">The sequence shown here is derived from an EMBL/GenBank/DDBJ whole genome shotgun (WGS) entry which is preliminary data.</text>
</comment>
<dbReference type="InterPro" id="IPR017518">
    <property type="entry name" value="CHP03084"/>
</dbReference>
<organism evidence="2 3">
    <name type="scientific">Rhizobium aquaticum</name>
    <dbReference type="NCBI Taxonomy" id="1549636"/>
    <lineage>
        <taxon>Bacteria</taxon>
        <taxon>Pseudomonadati</taxon>
        <taxon>Pseudomonadota</taxon>
        <taxon>Alphaproteobacteria</taxon>
        <taxon>Hyphomicrobiales</taxon>
        <taxon>Rhizobiaceae</taxon>
        <taxon>Rhizobium/Agrobacterium group</taxon>
        <taxon>Rhizobium</taxon>
    </lineage>
</organism>
<dbReference type="RefSeq" id="WP_354558036.1">
    <property type="nucleotide sequence ID" value="NZ_JBEPMB010000008.1"/>
</dbReference>
<dbReference type="EMBL" id="JBEPMB010000008">
    <property type="protein sequence ID" value="MET3615567.1"/>
    <property type="molecule type" value="Genomic_DNA"/>
</dbReference>
<dbReference type="InterPro" id="IPR017517">
    <property type="entry name" value="Maleyloyr_isom"/>
</dbReference>
<reference evidence="2 3" key="1">
    <citation type="submission" date="2024-06" db="EMBL/GenBank/DDBJ databases">
        <title>Genomic Encyclopedia of Type Strains, Phase IV (KMG-IV): sequencing the most valuable type-strain genomes for metagenomic binning, comparative biology and taxonomic classification.</title>
        <authorList>
            <person name="Goeker M."/>
        </authorList>
    </citation>
    <scope>NUCLEOTIDE SEQUENCE [LARGE SCALE GENOMIC DNA]</scope>
    <source>
        <strain evidence="2 3">DSM 29780</strain>
    </source>
</reference>
<dbReference type="Gene3D" id="1.20.120.450">
    <property type="entry name" value="dinb family like domain"/>
    <property type="match status" value="1"/>
</dbReference>
<proteinExistence type="predicted"/>
<evidence type="ECO:0000259" key="1">
    <source>
        <dbReference type="Pfam" id="PF11716"/>
    </source>
</evidence>
<dbReference type="Pfam" id="PF11716">
    <property type="entry name" value="MDMPI_N"/>
    <property type="match status" value="1"/>
</dbReference>
<name>A0ABV2J481_9HYPH</name>
<protein>
    <submittedName>
        <fullName evidence="2">Uncharacterized protein (TIGR03084 family)</fullName>
    </submittedName>
</protein>